<name>A0AAD4BBR9_BOLED</name>
<keyword evidence="3" id="KW-1185">Reference proteome</keyword>
<feature type="compositionally biased region" description="Basic residues" evidence="1">
    <location>
        <begin position="45"/>
        <end position="65"/>
    </location>
</feature>
<evidence type="ECO:0000313" key="2">
    <source>
        <dbReference type="EMBL" id="KAF8415986.1"/>
    </source>
</evidence>
<gene>
    <name evidence="2" type="ORF">L210DRAFT_2580069</name>
</gene>
<accession>A0AAD4BBR9</accession>
<proteinExistence type="predicted"/>
<evidence type="ECO:0000256" key="1">
    <source>
        <dbReference type="SAM" id="MobiDB-lite"/>
    </source>
</evidence>
<feature type="region of interest" description="Disordered" evidence="1">
    <location>
        <begin position="1"/>
        <end position="20"/>
    </location>
</feature>
<protein>
    <submittedName>
        <fullName evidence="2">Uncharacterized protein</fullName>
    </submittedName>
</protein>
<reference evidence="2" key="1">
    <citation type="submission" date="2019-10" db="EMBL/GenBank/DDBJ databases">
        <authorList>
            <consortium name="DOE Joint Genome Institute"/>
            <person name="Kuo A."/>
            <person name="Miyauchi S."/>
            <person name="Kiss E."/>
            <person name="Drula E."/>
            <person name="Kohler A."/>
            <person name="Sanchez-Garcia M."/>
            <person name="Andreopoulos B."/>
            <person name="Barry K.W."/>
            <person name="Bonito G."/>
            <person name="Buee M."/>
            <person name="Carver A."/>
            <person name="Chen C."/>
            <person name="Cichocki N."/>
            <person name="Clum A."/>
            <person name="Culley D."/>
            <person name="Crous P.W."/>
            <person name="Fauchery L."/>
            <person name="Girlanda M."/>
            <person name="Hayes R."/>
            <person name="Keri Z."/>
            <person name="LaButti K."/>
            <person name="Lipzen A."/>
            <person name="Lombard V."/>
            <person name="Magnuson J."/>
            <person name="Maillard F."/>
            <person name="Morin E."/>
            <person name="Murat C."/>
            <person name="Nolan M."/>
            <person name="Ohm R."/>
            <person name="Pangilinan J."/>
            <person name="Pereira M."/>
            <person name="Perotto S."/>
            <person name="Peter M."/>
            <person name="Riley R."/>
            <person name="Sitrit Y."/>
            <person name="Stielow B."/>
            <person name="Szollosi G."/>
            <person name="Zifcakova L."/>
            <person name="Stursova M."/>
            <person name="Spatafora J.W."/>
            <person name="Tedersoo L."/>
            <person name="Vaario L.-M."/>
            <person name="Yamada A."/>
            <person name="Yan M."/>
            <person name="Wang P."/>
            <person name="Xu J."/>
            <person name="Bruns T."/>
            <person name="Baldrian P."/>
            <person name="Vilgalys R."/>
            <person name="Henrissat B."/>
            <person name="Grigoriev I.V."/>
            <person name="Hibbett D."/>
            <person name="Nagy L.G."/>
            <person name="Martin F.M."/>
        </authorList>
    </citation>
    <scope>NUCLEOTIDE SEQUENCE</scope>
    <source>
        <strain evidence="2">BED1</strain>
    </source>
</reference>
<dbReference type="Proteomes" id="UP001194468">
    <property type="component" value="Unassembled WGS sequence"/>
</dbReference>
<sequence length="108" mass="12999">MQKLNVVAGHQQQEEQEEHTEKIRFTWSLVTTNRQVVRGVSRPGPRTRRRCVKQKLQFAKRRQRSPRPDQTIEAPHKRDRLTTCRLGRNQRDTKWSAKYRIHESQGIW</sequence>
<reference evidence="2" key="2">
    <citation type="journal article" date="2020" name="Nat. Commun.">
        <title>Large-scale genome sequencing of mycorrhizal fungi provides insights into the early evolution of symbiotic traits.</title>
        <authorList>
            <person name="Miyauchi S."/>
            <person name="Kiss E."/>
            <person name="Kuo A."/>
            <person name="Drula E."/>
            <person name="Kohler A."/>
            <person name="Sanchez-Garcia M."/>
            <person name="Morin E."/>
            <person name="Andreopoulos B."/>
            <person name="Barry K.W."/>
            <person name="Bonito G."/>
            <person name="Buee M."/>
            <person name="Carver A."/>
            <person name="Chen C."/>
            <person name="Cichocki N."/>
            <person name="Clum A."/>
            <person name="Culley D."/>
            <person name="Crous P.W."/>
            <person name="Fauchery L."/>
            <person name="Girlanda M."/>
            <person name="Hayes R.D."/>
            <person name="Keri Z."/>
            <person name="LaButti K."/>
            <person name="Lipzen A."/>
            <person name="Lombard V."/>
            <person name="Magnuson J."/>
            <person name="Maillard F."/>
            <person name="Murat C."/>
            <person name="Nolan M."/>
            <person name="Ohm R.A."/>
            <person name="Pangilinan J."/>
            <person name="Pereira M.F."/>
            <person name="Perotto S."/>
            <person name="Peter M."/>
            <person name="Pfister S."/>
            <person name="Riley R."/>
            <person name="Sitrit Y."/>
            <person name="Stielow J.B."/>
            <person name="Szollosi G."/>
            <person name="Zifcakova L."/>
            <person name="Stursova M."/>
            <person name="Spatafora J.W."/>
            <person name="Tedersoo L."/>
            <person name="Vaario L.M."/>
            <person name="Yamada A."/>
            <person name="Yan M."/>
            <person name="Wang P."/>
            <person name="Xu J."/>
            <person name="Bruns T."/>
            <person name="Baldrian P."/>
            <person name="Vilgalys R."/>
            <person name="Dunand C."/>
            <person name="Henrissat B."/>
            <person name="Grigoriev I.V."/>
            <person name="Hibbett D."/>
            <person name="Nagy L.G."/>
            <person name="Martin F.M."/>
        </authorList>
    </citation>
    <scope>NUCLEOTIDE SEQUENCE</scope>
    <source>
        <strain evidence="2">BED1</strain>
    </source>
</reference>
<evidence type="ECO:0000313" key="3">
    <source>
        <dbReference type="Proteomes" id="UP001194468"/>
    </source>
</evidence>
<dbReference type="EMBL" id="WHUW01000279">
    <property type="protein sequence ID" value="KAF8415986.1"/>
    <property type="molecule type" value="Genomic_DNA"/>
</dbReference>
<organism evidence="2 3">
    <name type="scientific">Boletus edulis BED1</name>
    <dbReference type="NCBI Taxonomy" id="1328754"/>
    <lineage>
        <taxon>Eukaryota</taxon>
        <taxon>Fungi</taxon>
        <taxon>Dikarya</taxon>
        <taxon>Basidiomycota</taxon>
        <taxon>Agaricomycotina</taxon>
        <taxon>Agaricomycetes</taxon>
        <taxon>Agaricomycetidae</taxon>
        <taxon>Boletales</taxon>
        <taxon>Boletineae</taxon>
        <taxon>Boletaceae</taxon>
        <taxon>Boletoideae</taxon>
        <taxon>Boletus</taxon>
    </lineage>
</organism>
<dbReference type="AlphaFoldDB" id="A0AAD4BBR9"/>
<comment type="caution">
    <text evidence="2">The sequence shown here is derived from an EMBL/GenBank/DDBJ whole genome shotgun (WGS) entry which is preliminary data.</text>
</comment>
<feature type="region of interest" description="Disordered" evidence="1">
    <location>
        <begin position="39"/>
        <end position="78"/>
    </location>
</feature>